<proteinExistence type="predicted"/>
<evidence type="ECO:0000313" key="2">
    <source>
        <dbReference type="Proteomes" id="UP000178849"/>
    </source>
</evidence>
<dbReference type="AlphaFoldDB" id="A0A1G2BHW2"/>
<protein>
    <submittedName>
        <fullName evidence="1">Uncharacterized protein</fullName>
    </submittedName>
</protein>
<dbReference type="EMBL" id="MHKL01000040">
    <property type="protein sequence ID" value="OGY88764.1"/>
    <property type="molecule type" value="Genomic_DNA"/>
</dbReference>
<gene>
    <name evidence="1" type="ORF">A2927_03030</name>
</gene>
<sequence length="59" mass="6661">MPEEREHIRVLKLSTKAAGQNEGLLLLINFANGIPGFNDTEVRNHFREICGLPVDKKTE</sequence>
<organism evidence="1 2">
    <name type="scientific">Candidatus Komeilibacteria bacterium RIFCSPLOWO2_01_FULL_45_10</name>
    <dbReference type="NCBI Taxonomy" id="1798550"/>
    <lineage>
        <taxon>Bacteria</taxon>
        <taxon>Candidatus Komeiliibacteriota</taxon>
    </lineage>
</organism>
<reference evidence="1 2" key="1">
    <citation type="journal article" date="2016" name="Nat. Commun.">
        <title>Thousands of microbial genomes shed light on interconnected biogeochemical processes in an aquifer system.</title>
        <authorList>
            <person name="Anantharaman K."/>
            <person name="Brown C.T."/>
            <person name="Hug L.A."/>
            <person name="Sharon I."/>
            <person name="Castelle C.J."/>
            <person name="Probst A.J."/>
            <person name="Thomas B.C."/>
            <person name="Singh A."/>
            <person name="Wilkins M.J."/>
            <person name="Karaoz U."/>
            <person name="Brodie E.L."/>
            <person name="Williams K.H."/>
            <person name="Hubbard S.S."/>
            <person name="Banfield J.F."/>
        </authorList>
    </citation>
    <scope>NUCLEOTIDE SEQUENCE [LARGE SCALE GENOMIC DNA]</scope>
</reference>
<accession>A0A1G2BHW2</accession>
<dbReference type="Proteomes" id="UP000178849">
    <property type="component" value="Unassembled WGS sequence"/>
</dbReference>
<name>A0A1G2BHW2_9BACT</name>
<comment type="caution">
    <text evidence="1">The sequence shown here is derived from an EMBL/GenBank/DDBJ whole genome shotgun (WGS) entry which is preliminary data.</text>
</comment>
<evidence type="ECO:0000313" key="1">
    <source>
        <dbReference type="EMBL" id="OGY88764.1"/>
    </source>
</evidence>